<evidence type="ECO:0000256" key="1">
    <source>
        <dbReference type="ARBA" id="ARBA00001974"/>
    </source>
</evidence>
<dbReference type="PATRIC" id="fig|1365250.3.peg.707"/>
<evidence type="ECO:0000256" key="6">
    <source>
        <dbReference type="SAM" id="MobiDB-lite"/>
    </source>
</evidence>
<evidence type="ECO:0008006" key="11">
    <source>
        <dbReference type="Google" id="ProtNLM"/>
    </source>
</evidence>
<evidence type="ECO:0000313" key="9">
    <source>
        <dbReference type="EMBL" id="KZN43624.1"/>
    </source>
</evidence>
<dbReference type="RefSeq" id="WP_081216025.1">
    <property type="nucleotide sequence ID" value="NZ_AQHB01000025.1"/>
</dbReference>
<dbReference type="GO" id="GO:0050660">
    <property type="term" value="F:flavin adenine dinucleotide binding"/>
    <property type="evidence" value="ECO:0007669"/>
    <property type="project" value="InterPro"/>
</dbReference>
<evidence type="ECO:0000256" key="3">
    <source>
        <dbReference type="ARBA" id="ARBA00022630"/>
    </source>
</evidence>
<dbReference type="Pfam" id="PF00732">
    <property type="entry name" value="GMC_oxred_N"/>
    <property type="match status" value="1"/>
</dbReference>
<dbReference type="STRING" id="43657.S4054249_14085"/>
<reference evidence="9 10" key="1">
    <citation type="submission" date="2013-07" db="EMBL/GenBank/DDBJ databases">
        <title>Comparative Genomic and Metabolomic Analysis of Twelve Strains of Pseudoalteromonas luteoviolacea.</title>
        <authorList>
            <person name="Vynne N.G."/>
            <person name="Mansson M."/>
            <person name="Gram L."/>
        </authorList>
    </citation>
    <scope>NUCLEOTIDE SEQUENCE [LARGE SCALE GENOMIC DNA]</scope>
    <source>
        <strain evidence="9 10">DSM 6061</strain>
    </source>
</reference>
<evidence type="ECO:0000259" key="8">
    <source>
        <dbReference type="Pfam" id="PF05199"/>
    </source>
</evidence>
<dbReference type="GO" id="GO:0016614">
    <property type="term" value="F:oxidoreductase activity, acting on CH-OH group of donors"/>
    <property type="evidence" value="ECO:0007669"/>
    <property type="project" value="InterPro"/>
</dbReference>
<dbReference type="SUPFAM" id="SSF51905">
    <property type="entry name" value="FAD/NAD(P)-binding domain"/>
    <property type="match status" value="1"/>
</dbReference>
<comment type="cofactor">
    <cofactor evidence="1">
        <name>FAD</name>
        <dbReference type="ChEBI" id="CHEBI:57692"/>
    </cofactor>
</comment>
<evidence type="ECO:0000256" key="4">
    <source>
        <dbReference type="ARBA" id="ARBA00022827"/>
    </source>
</evidence>
<dbReference type="InterPro" id="IPR007867">
    <property type="entry name" value="GMC_OxRtase_C"/>
</dbReference>
<dbReference type="AlphaFoldDB" id="A0A166YY88"/>
<dbReference type="InterPro" id="IPR051473">
    <property type="entry name" value="P2Ox-like"/>
</dbReference>
<evidence type="ECO:0000256" key="5">
    <source>
        <dbReference type="ARBA" id="ARBA00023002"/>
    </source>
</evidence>
<dbReference type="PANTHER" id="PTHR42784">
    <property type="entry name" value="PYRANOSE 2-OXIDASE"/>
    <property type="match status" value="1"/>
</dbReference>
<protein>
    <recommendedName>
        <fullName evidence="11">Dehydrogenase</fullName>
    </recommendedName>
</protein>
<keyword evidence="3" id="KW-0285">Flavoprotein</keyword>
<keyword evidence="10" id="KW-1185">Reference proteome</keyword>
<dbReference type="EMBL" id="AUYB01000078">
    <property type="protein sequence ID" value="KZN43624.1"/>
    <property type="molecule type" value="Genomic_DNA"/>
</dbReference>
<feature type="domain" description="Glucose-methanol-choline oxidoreductase N-terminal" evidence="7">
    <location>
        <begin position="273"/>
        <end position="382"/>
    </location>
</feature>
<evidence type="ECO:0000313" key="10">
    <source>
        <dbReference type="Proteomes" id="UP000076643"/>
    </source>
</evidence>
<dbReference type="Pfam" id="PF05199">
    <property type="entry name" value="GMC_oxred_C"/>
    <property type="match status" value="1"/>
</dbReference>
<dbReference type="PANTHER" id="PTHR42784:SF1">
    <property type="entry name" value="PYRANOSE 2-OXIDASE"/>
    <property type="match status" value="1"/>
</dbReference>
<name>A0A166YY88_9GAMM</name>
<comment type="similarity">
    <text evidence="2">Belongs to the GMC oxidoreductase family.</text>
</comment>
<keyword evidence="4" id="KW-0274">FAD</keyword>
<dbReference type="InterPro" id="IPR036188">
    <property type="entry name" value="FAD/NAD-bd_sf"/>
</dbReference>
<dbReference type="Proteomes" id="UP000076643">
    <property type="component" value="Unassembled WGS sequence"/>
</dbReference>
<accession>A0A166YY88</accession>
<feature type="domain" description="Glucose-methanol-choline oxidoreductase C-terminal" evidence="8">
    <location>
        <begin position="479"/>
        <end position="607"/>
    </location>
</feature>
<dbReference type="InterPro" id="IPR000172">
    <property type="entry name" value="GMC_OxRdtase_N"/>
</dbReference>
<sequence length="641" mass="70660">MSEANSTMKQVTPDTAVQNSANGKYDAVIIGSGISGAITAKELTAKGFNVLMLEAAPAKDMTYKGFRSYLNTYYANASKDNNSPYPENPNARMPRSTDVSKLKPGVADAKGYMVQNGPLALDSTYTRVTGGTTMHWEAKILRMLPDDFSIKSNYGVGLDWPISYEDLMPYYQMAEREIGVSANVEEQGFYGIKYEPGYVYPMHGLPPSYLDKLVAQGIDGAEFELADEIHTVKVRPFPQGRNGIPNERYNDGQGFKPVGALSTYQVEQGGRCQGNNNCVPICPVQAKYDARKTLVVAAKTGRLDFLPQAVASKVVVNNLDNSIKHIEFKHYSSPNSTEHTVHQVQGKKFILATNAIENARLMLASNLPSSSGLMGKNLMDHTYLLAWGLLPQAAGTMRGTKCTSGIADFRYGASRKTQAPFGVDIHNDGWGWATGSPFSDIETLVDEENKFGRELRQSVVDRISNQLLFAFMVEQPAQESNCVTVDNEYLDALGNQRPIINYQLSDYSKAGIAYSRHTSKVFFQRLGVQDYSKYSPLDYGYFNHDGEDYYFRGGNHFSGTHIMGTSALNSVVDENQKSWDHNNLYLVGSGSMPSIGTSNTTLTLAALCYKTSEYIIEELSSYSVGVVMDSDYKMAKGAENE</sequence>
<dbReference type="Gene3D" id="3.50.50.60">
    <property type="entry name" value="FAD/NAD(P)-binding domain"/>
    <property type="match status" value="2"/>
</dbReference>
<feature type="region of interest" description="Disordered" evidence="6">
    <location>
        <begin position="80"/>
        <end position="99"/>
    </location>
</feature>
<gene>
    <name evidence="9" type="ORF">N475_08625</name>
</gene>
<comment type="caution">
    <text evidence="9">The sequence shown here is derived from an EMBL/GenBank/DDBJ whole genome shotgun (WGS) entry which is preliminary data.</text>
</comment>
<proteinExistence type="inferred from homology"/>
<evidence type="ECO:0000259" key="7">
    <source>
        <dbReference type="Pfam" id="PF00732"/>
    </source>
</evidence>
<keyword evidence="5" id="KW-0560">Oxidoreductase</keyword>
<evidence type="ECO:0000256" key="2">
    <source>
        <dbReference type="ARBA" id="ARBA00010790"/>
    </source>
</evidence>
<organism evidence="9 10">
    <name type="scientific">Pseudoalteromonas luteoviolacea DSM 6061</name>
    <dbReference type="NCBI Taxonomy" id="1365250"/>
    <lineage>
        <taxon>Bacteria</taxon>
        <taxon>Pseudomonadati</taxon>
        <taxon>Pseudomonadota</taxon>
        <taxon>Gammaproteobacteria</taxon>
        <taxon>Alteromonadales</taxon>
        <taxon>Pseudoalteromonadaceae</taxon>
        <taxon>Pseudoalteromonas</taxon>
    </lineage>
</organism>